<comment type="similarity">
    <text evidence="8">Belongs to the archaeal Rpo12/eukaryotic RPC10 RNA polymerase subunit family.</text>
</comment>
<dbReference type="SMART" id="SM00659">
    <property type="entry name" value="RPOLCX"/>
    <property type="match status" value="1"/>
</dbReference>
<keyword evidence="6 8" id="KW-0862">Zinc</keyword>
<dbReference type="AlphaFoldDB" id="A0A7J4J0N9"/>
<dbReference type="GO" id="GO:0005737">
    <property type="term" value="C:cytoplasm"/>
    <property type="evidence" value="ECO:0007669"/>
    <property type="project" value="UniProtKB-SubCell"/>
</dbReference>
<keyword evidence="4 8" id="KW-0548">Nucleotidyltransferase</keyword>
<dbReference type="Pfam" id="PF03604">
    <property type="entry name" value="Zn_ribbon_RPAB4"/>
    <property type="match status" value="1"/>
</dbReference>
<comment type="cofactor">
    <cofactor evidence="8">
        <name>Zn(2+)</name>
        <dbReference type="ChEBI" id="CHEBI:29105"/>
    </cofactor>
    <text evidence="8">Binds 1 zinc ion.</text>
</comment>
<evidence type="ECO:0000256" key="8">
    <source>
        <dbReference type="HAMAP-Rule" id="MF_00615"/>
    </source>
</evidence>
<comment type="function">
    <text evidence="8">DNA-dependent RNA polymerase (RNAP) catalyzes the transcription of DNA into RNA using the four ribonucleoside triphosphates as substrates.</text>
</comment>
<protein>
    <recommendedName>
        <fullName evidence="8">DNA-directed RNA polymerase subunit Rpo12</fullName>
        <ecNumber evidence="8">2.7.7.6</ecNumber>
    </recommendedName>
    <alternativeName>
        <fullName evidence="8">DNA-directed RNA polymerase subunit P</fullName>
    </alternativeName>
</protein>
<evidence type="ECO:0000256" key="7">
    <source>
        <dbReference type="ARBA" id="ARBA00023163"/>
    </source>
</evidence>
<dbReference type="GO" id="GO:0008270">
    <property type="term" value="F:zinc ion binding"/>
    <property type="evidence" value="ECO:0007669"/>
    <property type="project" value="UniProtKB-UniRule"/>
</dbReference>
<feature type="binding site" evidence="8">
    <location>
        <position position="21"/>
    </location>
    <ligand>
        <name>Zn(2+)</name>
        <dbReference type="ChEBI" id="CHEBI:29105"/>
    </ligand>
</feature>
<evidence type="ECO:0000256" key="3">
    <source>
        <dbReference type="ARBA" id="ARBA00022679"/>
    </source>
</evidence>
<gene>
    <name evidence="8" type="primary">rpo12</name>
    <name evidence="8" type="synonym">rpoP</name>
    <name evidence="9" type="ORF">HA254_05225</name>
</gene>
<dbReference type="GO" id="GO:0003677">
    <property type="term" value="F:DNA binding"/>
    <property type="evidence" value="ECO:0007669"/>
    <property type="project" value="InterPro"/>
</dbReference>
<comment type="catalytic activity">
    <reaction evidence="8">
        <text>RNA(n) + a ribonucleoside 5'-triphosphate = RNA(n+1) + diphosphate</text>
        <dbReference type="Rhea" id="RHEA:21248"/>
        <dbReference type="Rhea" id="RHEA-COMP:14527"/>
        <dbReference type="Rhea" id="RHEA-COMP:17342"/>
        <dbReference type="ChEBI" id="CHEBI:33019"/>
        <dbReference type="ChEBI" id="CHEBI:61557"/>
        <dbReference type="ChEBI" id="CHEBI:140395"/>
        <dbReference type="EC" id="2.7.7.6"/>
    </reaction>
</comment>
<organism evidence="9 10">
    <name type="scientific">Candidatus Iainarchaeum sp</name>
    <dbReference type="NCBI Taxonomy" id="3101447"/>
    <lineage>
        <taxon>Archaea</taxon>
        <taxon>Candidatus Iainarchaeota</taxon>
        <taxon>Candidatus Iainarchaeia</taxon>
        <taxon>Candidatus Iainarchaeales</taxon>
        <taxon>Candidatus Iainarchaeaceae</taxon>
        <taxon>Candidatus Iainarchaeum</taxon>
    </lineage>
</organism>
<dbReference type="GO" id="GO:0000428">
    <property type="term" value="C:DNA-directed RNA polymerase complex"/>
    <property type="evidence" value="ECO:0007669"/>
    <property type="project" value="UniProtKB-KW"/>
</dbReference>
<dbReference type="InterPro" id="IPR023464">
    <property type="entry name" value="Rpo12"/>
</dbReference>
<keyword evidence="1 8" id="KW-0240">DNA-directed RNA polymerase</keyword>
<feature type="binding site" evidence="8">
    <location>
        <position position="24"/>
    </location>
    <ligand>
        <name>Zn(2+)</name>
        <dbReference type="ChEBI" id="CHEBI:29105"/>
    </ligand>
</feature>
<comment type="subunit">
    <text evidence="8">Part of the RNA polymerase complex.</text>
</comment>
<evidence type="ECO:0000256" key="2">
    <source>
        <dbReference type="ARBA" id="ARBA00022490"/>
    </source>
</evidence>
<dbReference type="Proteomes" id="UP000565078">
    <property type="component" value="Unassembled WGS sequence"/>
</dbReference>
<keyword evidence="3 8" id="KW-0808">Transferase</keyword>
<evidence type="ECO:0000256" key="6">
    <source>
        <dbReference type="ARBA" id="ARBA00022833"/>
    </source>
</evidence>
<name>A0A7J4J0N9_9ARCH</name>
<reference evidence="10" key="1">
    <citation type="journal article" date="2020" name="bioRxiv">
        <title>A rank-normalized archaeal taxonomy based on genome phylogeny resolves widespread incomplete and uneven classifications.</title>
        <authorList>
            <person name="Rinke C."/>
            <person name="Chuvochina M."/>
            <person name="Mussig A.J."/>
            <person name="Chaumeil P.-A."/>
            <person name="Waite D.W."/>
            <person name="Whitman W.B."/>
            <person name="Parks D.H."/>
            <person name="Hugenholtz P."/>
        </authorList>
    </citation>
    <scope>NUCLEOTIDE SEQUENCE [LARGE SCALE GENOMIC DNA]</scope>
</reference>
<dbReference type="SUPFAM" id="SSF63393">
    <property type="entry name" value="RNA polymerase subunits"/>
    <property type="match status" value="1"/>
</dbReference>
<keyword evidence="7 8" id="KW-0804">Transcription</keyword>
<comment type="caution">
    <text evidence="9">The sequence shown here is derived from an EMBL/GenBank/DDBJ whole genome shotgun (WGS) entry which is preliminary data.</text>
</comment>
<evidence type="ECO:0000313" key="9">
    <source>
        <dbReference type="EMBL" id="HIH10039.1"/>
    </source>
</evidence>
<feature type="binding site" evidence="8">
    <location>
        <position position="7"/>
    </location>
    <ligand>
        <name>Zn(2+)</name>
        <dbReference type="ChEBI" id="CHEBI:29105"/>
    </ligand>
</feature>
<dbReference type="GO" id="GO:0006351">
    <property type="term" value="P:DNA-templated transcription"/>
    <property type="evidence" value="ECO:0007669"/>
    <property type="project" value="UniProtKB-UniRule"/>
</dbReference>
<evidence type="ECO:0000313" key="10">
    <source>
        <dbReference type="Proteomes" id="UP000565078"/>
    </source>
</evidence>
<accession>A0A7J4J0N9</accession>
<dbReference type="HAMAP" id="MF_00615">
    <property type="entry name" value="RNApol_arch_Rpo12"/>
    <property type="match status" value="1"/>
</dbReference>
<keyword evidence="2 8" id="KW-0963">Cytoplasm</keyword>
<dbReference type="InterPro" id="IPR006591">
    <property type="entry name" value="RNAP_P/RPABC4"/>
</dbReference>
<dbReference type="EC" id="2.7.7.6" evidence="8"/>
<evidence type="ECO:0000256" key="4">
    <source>
        <dbReference type="ARBA" id="ARBA00022695"/>
    </source>
</evidence>
<dbReference type="EMBL" id="DUGC01000080">
    <property type="protein sequence ID" value="HIH10039.1"/>
    <property type="molecule type" value="Genomic_DNA"/>
</dbReference>
<sequence>MYKCLQCGKEVSSLITGTIRCPGCGFKVFAKTRDPVAKTVKAL</sequence>
<dbReference type="InterPro" id="IPR029040">
    <property type="entry name" value="RPABC4/Spt4"/>
</dbReference>
<comment type="subcellular location">
    <subcellularLocation>
        <location evidence="8">Cytoplasm</location>
    </subcellularLocation>
</comment>
<dbReference type="Gene3D" id="2.20.28.30">
    <property type="entry name" value="RNA polymerase ii, chain L"/>
    <property type="match status" value="1"/>
</dbReference>
<evidence type="ECO:0000256" key="1">
    <source>
        <dbReference type="ARBA" id="ARBA00022478"/>
    </source>
</evidence>
<keyword evidence="5 8" id="KW-0479">Metal-binding</keyword>
<evidence type="ECO:0000256" key="5">
    <source>
        <dbReference type="ARBA" id="ARBA00022723"/>
    </source>
</evidence>
<proteinExistence type="inferred from homology"/>
<dbReference type="GO" id="GO:0003899">
    <property type="term" value="F:DNA-directed RNA polymerase activity"/>
    <property type="evidence" value="ECO:0007669"/>
    <property type="project" value="UniProtKB-UniRule"/>
</dbReference>